<accession>A0A8I3A5C6</accession>
<dbReference type="Gene3D" id="2.130.10.80">
    <property type="entry name" value="Galactose oxidase/kelch, beta-propeller"/>
    <property type="match status" value="1"/>
</dbReference>
<dbReference type="Proteomes" id="UP000683000">
    <property type="component" value="Unassembled WGS sequence"/>
</dbReference>
<dbReference type="OrthoDB" id="2019572at2759"/>
<dbReference type="AlphaFoldDB" id="A0A8I3A5C6"/>
<dbReference type="InterPro" id="IPR037293">
    <property type="entry name" value="Gal_Oxidase_central_sf"/>
</dbReference>
<dbReference type="EMBL" id="JAGFBS010000032">
    <property type="protein sequence ID" value="KAG6371701.1"/>
    <property type="molecule type" value="Genomic_DNA"/>
</dbReference>
<evidence type="ECO:0000313" key="3">
    <source>
        <dbReference type="Proteomes" id="UP000683000"/>
    </source>
</evidence>
<protein>
    <submittedName>
        <fullName evidence="2">Uncharacterized protein</fullName>
    </submittedName>
</protein>
<feature type="transmembrane region" description="Helical" evidence="1">
    <location>
        <begin position="517"/>
        <end position="539"/>
    </location>
</feature>
<dbReference type="PANTHER" id="PTHR32208:SF21">
    <property type="entry name" value="LOW QUALITY PROTEIN: ALDEHYDE OXIDASE GLOX-LIKE"/>
    <property type="match status" value="1"/>
</dbReference>
<sequence>MFLGNDELVYILDKTEGNAAQIDGHPAWNINTHQATTMSVLTDTFSGSGMHLPNGSYATFGGNDAISIGAFFFCPRLCLWKLISLHTGYGSPASTSYDNVYGDYDGRKSIRILRTAANLSSPDCQWYDNPAVLSMQDMWWYSAAEALGDGIIVLIGGYTSGGYGNRNVPNVDPAYEGGGATPTYEFYPSRGPATVMNFMITTSGLNSYAHTYLMPSGKLLVQANLSTSELVAVCWKIVTIDGVLVLWDPDQNDPPCLICPTASCASTLLPVRWRCSPSPRPRTIPPLSTRLINTFSLPRHSFLGARYVSPGSVRMLSLLTGHAANMRGLQPRMKTTRSSYTQARSEFCNPLKRPISTLPSFSRFSYRLAMSLSLAAVEVHDPRVHIQENNDVHPTSRHLFYAQEQRDKEAAEARKEGHRPPTGWLSELFGLNRFTDTTSVVSDEKKAGSDEAATLGVSPAEYRAASSALRTATWGAIFLSHHHRYDRVIQSIRHDLISEADILGPYSVPYAFAQVGYGPGVACFVVFGVMAAYSGVLLWHTYLKLDSDCSLIVIMWGRSRSLRDSLSLRRFRFLLS</sequence>
<evidence type="ECO:0000256" key="1">
    <source>
        <dbReference type="SAM" id="Phobius"/>
    </source>
</evidence>
<evidence type="ECO:0000313" key="2">
    <source>
        <dbReference type="EMBL" id="KAG6371701.1"/>
    </source>
</evidence>
<reference evidence="2" key="1">
    <citation type="submission" date="2021-03" db="EMBL/GenBank/DDBJ databases">
        <title>Evolutionary innovations through gain and loss of genes in the ectomycorrhizal Boletales.</title>
        <authorList>
            <person name="Wu G."/>
            <person name="Miyauchi S."/>
            <person name="Morin E."/>
            <person name="Yang Z.-L."/>
            <person name="Xu J."/>
            <person name="Martin F.M."/>
        </authorList>
    </citation>
    <scope>NUCLEOTIDE SEQUENCE</scope>
    <source>
        <strain evidence="2">BR01</strain>
    </source>
</reference>
<gene>
    <name evidence="2" type="ORF">JVT61DRAFT_9043</name>
</gene>
<keyword evidence="1" id="KW-0812">Transmembrane</keyword>
<comment type="caution">
    <text evidence="2">The sequence shown here is derived from an EMBL/GenBank/DDBJ whole genome shotgun (WGS) entry which is preliminary data.</text>
</comment>
<organism evidence="2 3">
    <name type="scientific">Boletus reticuloceps</name>
    <dbReference type="NCBI Taxonomy" id="495285"/>
    <lineage>
        <taxon>Eukaryota</taxon>
        <taxon>Fungi</taxon>
        <taxon>Dikarya</taxon>
        <taxon>Basidiomycota</taxon>
        <taxon>Agaricomycotina</taxon>
        <taxon>Agaricomycetes</taxon>
        <taxon>Agaricomycetidae</taxon>
        <taxon>Boletales</taxon>
        <taxon>Boletineae</taxon>
        <taxon>Boletaceae</taxon>
        <taxon>Boletoideae</taxon>
        <taxon>Boletus</taxon>
    </lineage>
</organism>
<keyword evidence="1" id="KW-1133">Transmembrane helix</keyword>
<proteinExistence type="predicted"/>
<keyword evidence="1" id="KW-0472">Membrane</keyword>
<keyword evidence="3" id="KW-1185">Reference proteome</keyword>
<dbReference type="PANTHER" id="PTHR32208">
    <property type="entry name" value="SECRETED PROTEIN-RELATED"/>
    <property type="match status" value="1"/>
</dbReference>
<name>A0A8I3A5C6_9AGAM</name>